<keyword evidence="2" id="KW-0012">Acyltransferase</keyword>
<evidence type="ECO:0000256" key="1">
    <source>
        <dbReference type="ARBA" id="ARBA00007274"/>
    </source>
</evidence>
<evidence type="ECO:0000313" key="2">
    <source>
        <dbReference type="EMBL" id="QDT03534.1"/>
    </source>
</evidence>
<dbReference type="EC" id="2.3.1.129" evidence="2"/>
<dbReference type="InterPro" id="IPR050179">
    <property type="entry name" value="Trans_hexapeptide_repeat"/>
</dbReference>
<dbReference type="PANTHER" id="PTHR43300:SF7">
    <property type="entry name" value="UDP-N-ACETYLBACILLOSAMINE N-ACETYLTRANSFERASE"/>
    <property type="match status" value="1"/>
</dbReference>
<dbReference type="SUPFAM" id="SSF51161">
    <property type="entry name" value="Trimeric LpxA-like enzymes"/>
    <property type="match status" value="1"/>
</dbReference>
<dbReference type="AlphaFoldDB" id="A0A517N8Q8"/>
<evidence type="ECO:0000313" key="3">
    <source>
        <dbReference type="Proteomes" id="UP000318538"/>
    </source>
</evidence>
<proteinExistence type="inferred from homology"/>
<reference evidence="2 3" key="1">
    <citation type="submission" date="2019-02" db="EMBL/GenBank/DDBJ databases">
        <title>Deep-cultivation of Planctomycetes and their phenomic and genomic characterization uncovers novel biology.</title>
        <authorList>
            <person name="Wiegand S."/>
            <person name="Jogler M."/>
            <person name="Boedeker C."/>
            <person name="Pinto D."/>
            <person name="Vollmers J."/>
            <person name="Rivas-Marin E."/>
            <person name="Kohn T."/>
            <person name="Peeters S.H."/>
            <person name="Heuer A."/>
            <person name="Rast P."/>
            <person name="Oberbeckmann S."/>
            <person name="Bunk B."/>
            <person name="Jeske O."/>
            <person name="Meyerdierks A."/>
            <person name="Storesund J.E."/>
            <person name="Kallscheuer N."/>
            <person name="Luecker S."/>
            <person name="Lage O.M."/>
            <person name="Pohl T."/>
            <person name="Merkel B.J."/>
            <person name="Hornburger P."/>
            <person name="Mueller R.-W."/>
            <person name="Bruemmer F."/>
            <person name="Labrenz M."/>
            <person name="Spormann A.M."/>
            <person name="Op den Camp H."/>
            <person name="Overmann J."/>
            <person name="Amann R."/>
            <person name="Jetten M.S.M."/>
            <person name="Mascher T."/>
            <person name="Medema M.H."/>
            <person name="Devos D.P."/>
            <person name="Kaster A.-K."/>
            <person name="Ovreas L."/>
            <person name="Rohde M."/>
            <person name="Galperin M.Y."/>
            <person name="Jogler C."/>
        </authorList>
    </citation>
    <scope>NUCLEOTIDE SEQUENCE [LARGE SCALE GENOMIC DNA]</scope>
    <source>
        <strain evidence="2 3">K22_7</strain>
    </source>
</reference>
<protein>
    <submittedName>
        <fullName evidence="2">Acyl-[acyl-carrier-protein]--UDP-N-acetylglucosamine O-acyltransferase</fullName>
        <ecNumber evidence="2">2.3.1.129</ecNumber>
    </submittedName>
</protein>
<accession>A0A517N8Q8</accession>
<dbReference type="Gene3D" id="2.160.10.10">
    <property type="entry name" value="Hexapeptide repeat proteins"/>
    <property type="match status" value="1"/>
</dbReference>
<comment type="similarity">
    <text evidence="1">Belongs to the transferase hexapeptide repeat family.</text>
</comment>
<dbReference type="OrthoDB" id="9801456at2"/>
<dbReference type="RefSeq" id="WP_145169202.1">
    <property type="nucleotide sequence ID" value="NZ_CP036525.1"/>
</dbReference>
<dbReference type="Proteomes" id="UP000318538">
    <property type="component" value="Chromosome"/>
</dbReference>
<dbReference type="PANTHER" id="PTHR43300">
    <property type="entry name" value="ACETYLTRANSFERASE"/>
    <property type="match status" value="1"/>
</dbReference>
<dbReference type="InterPro" id="IPR011004">
    <property type="entry name" value="Trimer_LpxA-like_sf"/>
</dbReference>
<gene>
    <name evidence="2" type="primary">lpxA_1</name>
    <name evidence="2" type="ORF">K227x_19180</name>
</gene>
<organism evidence="2 3">
    <name type="scientific">Rubripirellula lacrimiformis</name>
    <dbReference type="NCBI Taxonomy" id="1930273"/>
    <lineage>
        <taxon>Bacteria</taxon>
        <taxon>Pseudomonadati</taxon>
        <taxon>Planctomycetota</taxon>
        <taxon>Planctomycetia</taxon>
        <taxon>Pirellulales</taxon>
        <taxon>Pirellulaceae</taxon>
        <taxon>Rubripirellula</taxon>
    </lineage>
</organism>
<keyword evidence="2" id="KW-0808">Transferase</keyword>
<dbReference type="KEGG" id="rlc:K227x_19180"/>
<name>A0A517N8Q8_9BACT</name>
<dbReference type="InterPro" id="IPR001451">
    <property type="entry name" value="Hexapep"/>
</dbReference>
<dbReference type="Pfam" id="PF00132">
    <property type="entry name" value="Hexapep"/>
    <property type="match status" value="1"/>
</dbReference>
<keyword evidence="3" id="KW-1185">Reference proteome</keyword>
<dbReference type="EMBL" id="CP036525">
    <property type="protein sequence ID" value="QDT03534.1"/>
    <property type="molecule type" value="Genomic_DNA"/>
</dbReference>
<sequence length="346" mass="37099">MPSPNSLPKNDTEAYRRWRAFIKPARAQTYSPTEILNLLGVTTETGHRLDSPTHASQTSYCFTEVPGSAVFAGNSKWLQMALSNSNVHLVFTDQQSVDALGITPDKPTIVSTKAGEWFHRLHNLAIHKHCYDSRDPSPFVSPSAKVDSTAIIRGPVFLDHNVEVGPYSIISGPTYIGPNTRIEELATLGTRGLFAKQIEGQLEAFEYYGGLTVGPNSHIHARANVAAAPHFQNCTTIGSDVSIGISSNVGHDCQIGNNCTIASTACICGRVVIGENSWIGAGSIVSEGCEISNNARIRIGSVVIGDVPSYGDVSGNFAIPHTANLKAYVKNNGHSQLKSKVQTKGK</sequence>
<dbReference type="GO" id="GO:0008780">
    <property type="term" value="F:acyl-[acyl-carrier-protein]-UDP-N-acetylglucosamine O-acyltransferase activity"/>
    <property type="evidence" value="ECO:0007669"/>
    <property type="project" value="UniProtKB-EC"/>
</dbReference>